<dbReference type="SUPFAM" id="SSF51735">
    <property type="entry name" value="NAD(P)-binding Rossmann-fold domains"/>
    <property type="match status" value="1"/>
</dbReference>
<comment type="caution">
    <text evidence="1">The sequence shown here is derived from an EMBL/GenBank/DDBJ whole genome shotgun (WGS) entry which is preliminary data.</text>
</comment>
<dbReference type="InterPro" id="IPR052992">
    <property type="entry name" value="SDR_member_12"/>
</dbReference>
<dbReference type="Proteomes" id="UP000307087">
    <property type="component" value="Unassembled WGS sequence"/>
</dbReference>
<accession>A0A4V4HJK6</accession>
<dbReference type="AlphaFoldDB" id="A0A4V4HJK6"/>
<dbReference type="PANTHER" id="PTHR44656">
    <property type="entry name" value="DEHYDROGENASE/REDUCTASE SDR FAMILY MEMBER 12"/>
    <property type="match status" value="1"/>
</dbReference>
<evidence type="ECO:0000313" key="1">
    <source>
        <dbReference type="EMBL" id="THV10836.1"/>
    </source>
</evidence>
<dbReference type="RefSeq" id="WP_136563511.1">
    <property type="nucleotide sequence ID" value="NZ_BAABLS010000004.1"/>
</dbReference>
<keyword evidence="2" id="KW-1185">Reference proteome</keyword>
<dbReference type="InterPro" id="IPR002347">
    <property type="entry name" value="SDR_fam"/>
</dbReference>
<dbReference type="OrthoDB" id="3772961at2"/>
<evidence type="ECO:0000313" key="2">
    <source>
        <dbReference type="Proteomes" id="UP000307087"/>
    </source>
</evidence>
<name>A0A4V4HJK6_9ACTN</name>
<proteinExistence type="predicted"/>
<gene>
    <name evidence="1" type="ORF">E9934_13900</name>
</gene>
<sequence length="326" mass="34598">MGQTLGQVVDTVLDRSVVLGYSRIGSGLRAHWWPADAPPDALAGRRVLVTGATSGIGAAAVDGYLSLGATVHLLGRNAEKVAAAVAARHLGDRLVGEVCDVGDLDAVRRWAADFTGRVPELHAVLHNAGTMTGDRRETSAQGHELSLAVHVLGPHLLTGLLLPALRHAGDASVVWMSSGGMYGARLHADDEDDIEYRTGDYDGVRAYARTKRMQVVLAAAWAESLADSGVAVTSMHPGWSGTPGVVEHLPRFEKVARPLLRTAADAADTAIWLVATRPRSVAPHFWHDRAQRPVTFPGQRPPSPDAVQRLVDHVVEATGQPLVSGP</sequence>
<dbReference type="InterPro" id="IPR036291">
    <property type="entry name" value="NAD(P)-bd_dom_sf"/>
</dbReference>
<reference evidence="1 2" key="1">
    <citation type="journal article" date="2009" name="Int. J. Syst. Evol. Microbiol.">
        <title>Nocardioides caeni sp. nov., isolated from wastewater.</title>
        <authorList>
            <person name="Yoon J.H."/>
            <person name="Kang S.J."/>
            <person name="Park S."/>
            <person name="Kim W."/>
            <person name="Oh T.K."/>
        </authorList>
    </citation>
    <scope>NUCLEOTIDE SEQUENCE [LARGE SCALE GENOMIC DNA]</scope>
    <source>
        <strain evidence="1 2">DSM 23134</strain>
    </source>
</reference>
<dbReference type="Gene3D" id="3.40.50.720">
    <property type="entry name" value="NAD(P)-binding Rossmann-like Domain"/>
    <property type="match status" value="1"/>
</dbReference>
<protein>
    <submittedName>
        <fullName evidence="1">SDR family NAD(P)-dependent oxidoreductase</fullName>
    </submittedName>
</protein>
<dbReference type="Pfam" id="PF00106">
    <property type="entry name" value="adh_short"/>
    <property type="match status" value="1"/>
</dbReference>
<dbReference type="EMBL" id="STGW01000009">
    <property type="protein sequence ID" value="THV10836.1"/>
    <property type="molecule type" value="Genomic_DNA"/>
</dbReference>
<dbReference type="PRINTS" id="PR00081">
    <property type="entry name" value="GDHRDH"/>
</dbReference>
<organism evidence="1 2">
    <name type="scientific">Nocardioides caeni</name>
    <dbReference type="NCBI Taxonomy" id="574700"/>
    <lineage>
        <taxon>Bacteria</taxon>
        <taxon>Bacillati</taxon>
        <taxon>Actinomycetota</taxon>
        <taxon>Actinomycetes</taxon>
        <taxon>Propionibacteriales</taxon>
        <taxon>Nocardioidaceae</taxon>
        <taxon>Nocardioides</taxon>
    </lineage>
</organism>
<dbReference type="PANTHER" id="PTHR44656:SF7">
    <property type="entry name" value="DEHYDROGENASE_REDUCTASE SDR FAMILY MEMBER 12"/>
    <property type="match status" value="1"/>
</dbReference>